<gene>
    <name evidence="2" type="ORF">FSP39_003374</name>
</gene>
<protein>
    <submittedName>
        <fullName evidence="2">Uncharacterized protein</fullName>
    </submittedName>
</protein>
<dbReference type="AlphaFoldDB" id="A0AA88XPJ7"/>
<feature type="region of interest" description="Disordered" evidence="1">
    <location>
        <begin position="92"/>
        <end position="115"/>
    </location>
</feature>
<dbReference type="EMBL" id="VSWD01000010">
    <property type="protein sequence ID" value="KAK3089403.1"/>
    <property type="molecule type" value="Genomic_DNA"/>
</dbReference>
<sequence length="115" mass="13062">MPLEDLHNSVFVSSPDFFLQQIEILYSETPKNVVNGESETMLDDHTKELIDSYVAKHIDLYKASVNSEIQSLSEQVEELKLAVRKLNNVCDQMSDSKEGKESVPEKEKISDSSRN</sequence>
<evidence type="ECO:0000313" key="2">
    <source>
        <dbReference type="EMBL" id="KAK3089403.1"/>
    </source>
</evidence>
<accession>A0AA88XPJ7</accession>
<reference evidence="2" key="1">
    <citation type="submission" date="2019-08" db="EMBL/GenBank/DDBJ databases">
        <title>The improved chromosome-level genome for the pearl oyster Pinctada fucata martensii using PacBio sequencing and Hi-C.</title>
        <authorList>
            <person name="Zheng Z."/>
        </authorList>
    </citation>
    <scope>NUCLEOTIDE SEQUENCE</scope>
    <source>
        <strain evidence="2">ZZ-2019</strain>
        <tissue evidence="2">Adductor muscle</tissue>
    </source>
</reference>
<dbReference type="Proteomes" id="UP001186944">
    <property type="component" value="Unassembled WGS sequence"/>
</dbReference>
<evidence type="ECO:0000313" key="3">
    <source>
        <dbReference type="Proteomes" id="UP001186944"/>
    </source>
</evidence>
<organism evidence="2 3">
    <name type="scientific">Pinctada imbricata</name>
    <name type="common">Atlantic pearl-oyster</name>
    <name type="synonym">Pinctada martensii</name>
    <dbReference type="NCBI Taxonomy" id="66713"/>
    <lineage>
        <taxon>Eukaryota</taxon>
        <taxon>Metazoa</taxon>
        <taxon>Spiralia</taxon>
        <taxon>Lophotrochozoa</taxon>
        <taxon>Mollusca</taxon>
        <taxon>Bivalvia</taxon>
        <taxon>Autobranchia</taxon>
        <taxon>Pteriomorphia</taxon>
        <taxon>Pterioida</taxon>
        <taxon>Pterioidea</taxon>
        <taxon>Pteriidae</taxon>
        <taxon>Pinctada</taxon>
    </lineage>
</organism>
<name>A0AA88XPJ7_PINIB</name>
<proteinExistence type="predicted"/>
<comment type="caution">
    <text evidence="2">The sequence shown here is derived from an EMBL/GenBank/DDBJ whole genome shotgun (WGS) entry which is preliminary data.</text>
</comment>
<feature type="compositionally biased region" description="Basic and acidic residues" evidence="1">
    <location>
        <begin position="94"/>
        <end position="115"/>
    </location>
</feature>
<keyword evidence="3" id="KW-1185">Reference proteome</keyword>
<evidence type="ECO:0000256" key="1">
    <source>
        <dbReference type="SAM" id="MobiDB-lite"/>
    </source>
</evidence>